<evidence type="ECO:0000256" key="4">
    <source>
        <dbReference type="ARBA" id="ARBA00023172"/>
    </source>
</evidence>
<evidence type="ECO:0000259" key="6">
    <source>
        <dbReference type="Pfam" id="PF01609"/>
    </source>
</evidence>
<dbReference type="AlphaFoldDB" id="A0A212JQJ2"/>
<gene>
    <name evidence="7" type="ORF">KL86DYS2_12097</name>
    <name evidence="8" type="ORF">KL86DYS2_12699</name>
</gene>
<protein>
    <submittedName>
        <fullName evidence="7">Transposase</fullName>
    </submittedName>
</protein>
<organism evidence="7">
    <name type="scientific">uncultured Dysgonomonas sp</name>
    <dbReference type="NCBI Taxonomy" id="206096"/>
    <lineage>
        <taxon>Bacteria</taxon>
        <taxon>Pseudomonadati</taxon>
        <taxon>Bacteroidota</taxon>
        <taxon>Bacteroidia</taxon>
        <taxon>Bacteroidales</taxon>
        <taxon>Dysgonomonadaceae</taxon>
        <taxon>Dysgonomonas</taxon>
        <taxon>environmental samples</taxon>
    </lineage>
</organism>
<keyword evidence="3" id="KW-0238">DNA-binding</keyword>
<dbReference type="NCBIfam" id="NF033592">
    <property type="entry name" value="transpos_IS4_1"/>
    <property type="match status" value="1"/>
</dbReference>
<keyword evidence="5" id="KW-0812">Transmembrane</keyword>
<dbReference type="SUPFAM" id="SSF53098">
    <property type="entry name" value="Ribonuclease H-like"/>
    <property type="match status" value="1"/>
</dbReference>
<dbReference type="RefSeq" id="WP_296949666.1">
    <property type="nucleotide sequence ID" value="NZ_LT599021.1"/>
</dbReference>
<evidence type="ECO:0000313" key="8">
    <source>
        <dbReference type="EMBL" id="SBW04924.1"/>
    </source>
</evidence>
<dbReference type="GO" id="GO:0004803">
    <property type="term" value="F:transposase activity"/>
    <property type="evidence" value="ECO:0007669"/>
    <property type="project" value="InterPro"/>
</dbReference>
<accession>A0A212JQJ2</accession>
<feature type="transmembrane region" description="Helical" evidence="5">
    <location>
        <begin position="346"/>
        <end position="364"/>
    </location>
</feature>
<keyword evidence="5" id="KW-1133">Transmembrane helix</keyword>
<dbReference type="EMBL" id="FLUL01000001">
    <property type="protein sequence ID" value="SBW01692.1"/>
    <property type="molecule type" value="Genomic_DNA"/>
</dbReference>
<dbReference type="InterPro" id="IPR012337">
    <property type="entry name" value="RNaseH-like_sf"/>
</dbReference>
<dbReference type="Gene3D" id="3.90.350.10">
    <property type="entry name" value="Transposase Inhibitor Protein From Tn5, Chain A, domain 1"/>
    <property type="match status" value="1"/>
</dbReference>
<dbReference type="GO" id="GO:0006313">
    <property type="term" value="P:DNA transposition"/>
    <property type="evidence" value="ECO:0007669"/>
    <property type="project" value="InterPro"/>
</dbReference>
<dbReference type="Pfam" id="PF01609">
    <property type="entry name" value="DDE_Tnp_1"/>
    <property type="match status" value="1"/>
</dbReference>
<evidence type="ECO:0000256" key="2">
    <source>
        <dbReference type="ARBA" id="ARBA00022578"/>
    </source>
</evidence>
<sequence length="408" mass="47844">MFKDHKVDINQLLAVIPEALLSHLSENTKVDHYSKVLHGKKMFYLLLYGILENDRLSQRTLEDTFNDSVFKMLFNLDESETIRRSSISERLSKIDSTFFKQIYDCIYDQFSDIYSSTEKQKYNLIRVDSSMVSEASRKLLEEGIDHKNGKKSVKYSLAFDGLLPSEVGIFTESRYASEEVALPEVIRSHVKQEKGHQNIYIIDRGLQSCRTMTDFSRESITFIVRSKEKRKHIELESFIERYADRDLGELILVKDSKVYLYTGVPLMTKKGTKRWKEELVEAPFRLIIARSKEQPDKEFWFISNEFDLSPKQITDAYRRRWDIEVFFRFIKQELHVSHLVSLNKNGIEVILYMTLIVAMLILIYKQANSLGYKTAKRRVTMEIRNLIIAMIVIECGGDPTIFFKKQKE</sequence>
<name>A0A212JQJ2_9BACT</name>
<keyword evidence="5" id="KW-0472">Membrane</keyword>
<dbReference type="GO" id="GO:0003677">
    <property type="term" value="F:DNA binding"/>
    <property type="evidence" value="ECO:0007669"/>
    <property type="project" value="UniProtKB-KW"/>
</dbReference>
<dbReference type="EMBL" id="FLUL01000001">
    <property type="protein sequence ID" value="SBW04924.1"/>
    <property type="molecule type" value="Genomic_DNA"/>
</dbReference>
<dbReference type="InterPro" id="IPR047952">
    <property type="entry name" value="Transpos_IS4"/>
</dbReference>
<evidence type="ECO:0000256" key="5">
    <source>
        <dbReference type="SAM" id="Phobius"/>
    </source>
</evidence>
<dbReference type="PANTHER" id="PTHR33258:SF1">
    <property type="entry name" value="TRANSPOSASE INSL FOR INSERTION SEQUENCE ELEMENT IS186A-RELATED"/>
    <property type="match status" value="1"/>
</dbReference>
<evidence type="ECO:0000256" key="1">
    <source>
        <dbReference type="ARBA" id="ARBA00010075"/>
    </source>
</evidence>
<keyword evidence="2" id="KW-0815">Transposition</keyword>
<reference evidence="7" key="1">
    <citation type="submission" date="2016-04" db="EMBL/GenBank/DDBJ databases">
        <authorList>
            <person name="Evans L.H."/>
            <person name="Alamgir A."/>
            <person name="Owens N."/>
            <person name="Weber N.D."/>
            <person name="Virtaneva K."/>
            <person name="Barbian K."/>
            <person name="Babar A."/>
            <person name="Rosenke K."/>
        </authorList>
    </citation>
    <scope>NUCLEOTIDE SEQUENCE</scope>
    <source>
        <strain evidence="7">86-2</strain>
    </source>
</reference>
<feature type="domain" description="Transposase IS4-like" evidence="6">
    <location>
        <begin position="122"/>
        <end position="360"/>
    </location>
</feature>
<keyword evidence="4" id="KW-0233">DNA recombination</keyword>
<evidence type="ECO:0000313" key="7">
    <source>
        <dbReference type="EMBL" id="SBW01692.1"/>
    </source>
</evidence>
<proteinExistence type="inferred from homology"/>
<evidence type="ECO:0000256" key="3">
    <source>
        <dbReference type="ARBA" id="ARBA00023125"/>
    </source>
</evidence>
<dbReference type="PANTHER" id="PTHR33258">
    <property type="entry name" value="TRANSPOSASE INSL FOR INSERTION SEQUENCE ELEMENT IS186A-RELATED"/>
    <property type="match status" value="1"/>
</dbReference>
<comment type="similarity">
    <text evidence="1">Belongs to the transposase 11 family.</text>
</comment>
<dbReference type="InterPro" id="IPR002559">
    <property type="entry name" value="Transposase_11"/>
</dbReference>